<dbReference type="PANTHER" id="PTHR22916:SF3">
    <property type="entry name" value="UDP-GLCNAC:BETAGAL BETA-1,3-N-ACETYLGLUCOSAMINYLTRANSFERASE-LIKE PROTEIN 1"/>
    <property type="match status" value="1"/>
</dbReference>
<dbReference type="InterPro" id="IPR001173">
    <property type="entry name" value="Glyco_trans_2-like"/>
</dbReference>
<dbReference type="RefSeq" id="WP_078711781.1">
    <property type="nucleotide sequence ID" value="NZ_FUWY01000003.1"/>
</dbReference>
<name>A0A1T4MS95_9FIRM</name>
<organism evidence="2 3">
    <name type="scientific">Anaerorhabdus furcosa</name>
    <dbReference type="NCBI Taxonomy" id="118967"/>
    <lineage>
        <taxon>Bacteria</taxon>
        <taxon>Bacillati</taxon>
        <taxon>Bacillota</taxon>
        <taxon>Erysipelotrichia</taxon>
        <taxon>Erysipelotrichales</taxon>
        <taxon>Erysipelotrichaceae</taxon>
        <taxon>Anaerorhabdus</taxon>
    </lineage>
</organism>
<dbReference type="GO" id="GO:0016758">
    <property type="term" value="F:hexosyltransferase activity"/>
    <property type="evidence" value="ECO:0007669"/>
    <property type="project" value="UniProtKB-ARBA"/>
</dbReference>
<evidence type="ECO:0000259" key="1">
    <source>
        <dbReference type="Pfam" id="PF00535"/>
    </source>
</evidence>
<dbReference type="Proteomes" id="UP000243297">
    <property type="component" value="Unassembled WGS sequence"/>
</dbReference>
<gene>
    <name evidence="2" type="ORF">SAMN02745191_1378</name>
</gene>
<dbReference type="Gene3D" id="3.90.550.10">
    <property type="entry name" value="Spore Coat Polysaccharide Biosynthesis Protein SpsA, Chain A"/>
    <property type="match status" value="1"/>
</dbReference>
<keyword evidence="3" id="KW-1185">Reference proteome</keyword>
<dbReference type="CDD" id="cd00761">
    <property type="entry name" value="Glyco_tranf_GTA_type"/>
    <property type="match status" value="1"/>
</dbReference>
<sequence length="289" mass="33488">MKVSILIPAYNSQDTIYTSIRSAIKQTYKDLEVIVVDDGSTDNTKVRLNQYAKHYNNQLRVIQASHMGVSAARNRLLYEARGEYVFFLDADDFISPETIESMMKVVEKTSAEVVVCGNDLQGVFGIKNCVHSQICPNRREVLKYLLKDRSVRNYAWGKLMKKELWNQVEFPINKVFEDIATVHKVLIKSKKTVIIPSIYYHYNVASTGSITYGLKPEILNDMMEACRIQAENILEFDPTLKPEVNRMLLRNKVIAAMSLLKNYQFNKEALRKIFEIQPRIFHQDMKIHR</sequence>
<reference evidence="3" key="1">
    <citation type="submission" date="2017-02" db="EMBL/GenBank/DDBJ databases">
        <authorList>
            <person name="Varghese N."/>
            <person name="Submissions S."/>
        </authorList>
    </citation>
    <scope>NUCLEOTIDE SEQUENCE [LARGE SCALE GENOMIC DNA]</scope>
    <source>
        <strain evidence="3">ATCC 25662</strain>
    </source>
</reference>
<evidence type="ECO:0000313" key="3">
    <source>
        <dbReference type="Proteomes" id="UP000243297"/>
    </source>
</evidence>
<protein>
    <submittedName>
        <fullName evidence="2">Glycosyl transferase family 2</fullName>
    </submittedName>
</protein>
<keyword evidence="2" id="KW-0808">Transferase</keyword>
<feature type="domain" description="Glycosyltransferase 2-like" evidence="1">
    <location>
        <begin position="4"/>
        <end position="121"/>
    </location>
</feature>
<dbReference type="STRING" id="118967.SAMN02745191_1378"/>
<evidence type="ECO:0000313" key="2">
    <source>
        <dbReference type="EMBL" id="SJZ69706.1"/>
    </source>
</evidence>
<dbReference type="AlphaFoldDB" id="A0A1T4MS95"/>
<proteinExistence type="predicted"/>
<dbReference type="PANTHER" id="PTHR22916">
    <property type="entry name" value="GLYCOSYLTRANSFERASE"/>
    <property type="match status" value="1"/>
</dbReference>
<accession>A0A1T4MS95</accession>
<dbReference type="SUPFAM" id="SSF53448">
    <property type="entry name" value="Nucleotide-diphospho-sugar transferases"/>
    <property type="match status" value="1"/>
</dbReference>
<dbReference type="InterPro" id="IPR029044">
    <property type="entry name" value="Nucleotide-diphossugar_trans"/>
</dbReference>
<dbReference type="EMBL" id="FUWY01000003">
    <property type="protein sequence ID" value="SJZ69706.1"/>
    <property type="molecule type" value="Genomic_DNA"/>
</dbReference>
<dbReference type="OrthoDB" id="9815829at2"/>
<dbReference type="Pfam" id="PF00535">
    <property type="entry name" value="Glycos_transf_2"/>
    <property type="match status" value="1"/>
</dbReference>